<feature type="compositionally biased region" description="Low complexity" evidence="1">
    <location>
        <begin position="72"/>
        <end position="100"/>
    </location>
</feature>
<feature type="compositionally biased region" description="Basic residues" evidence="1">
    <location>
        <begin position="12"/>
        <end position="21"/>
    </location>
</feature>
<sequence length="246" mass="26752">MAKTLAQGRKPGSGRKPGKGKTLREGRKPGSGRRRRQGTGGKETDGSQQDQESRLISSRDMEAVDALRELTHSPSSHSAHNSSAAPPPHAAAASTSLPPSLDYTHQSFMDQQQQQQQQQQLLQQQRVDVVPPKPFITHKILLSSTGNSGGHVNSNYNADHSINHNSNHNLNSNVNVNMNFTINGSNQDPSSSFLMGPYNYLQRPFIVKPYLDLSTSTAASNQPRTQPSPAAHITKNSDSTEKNATI</sequence>
<dbReference type="AlphaFoldDB" id="N1P5F3"/>
<dbReference type="OrthoDB" id="4070651at2759"/>
<evidence type="ECO:0000313" key="2">
    <source>
        <dbReference type="EMBL" id="EIW08320.1"/>
    </source>
</evidence>
<feature type="region of interest" description="Disordered" evidence="1">
    <location>
        <begin position="217"/>
        <end position="246"/>
    </location>
</feature>
<reference evidence="2" key="1">
    <citation type="submission" date="2012-03" db="EMBL/GenBank/DDBJ databases">
        <title>De novo sequencing, assembly and analysis of the genome of the laboratory strain Saccharomyces cerevisiae CEN.PK113-7D, a model for modern industrial biotechnology.</title>
        <authorList>
            <person name="Nijkamp J.F."/>
            <person name="van den Broek M.A."/>
            <person name="Datema E."/>
            <person name="de Kok S."/>
            <person name="Bosman L."/>
            <person name="Luttink M.A."/>
            <person name="Daran-Lapujade P."/>
            <person name="Vongsangnak W."/>
            <person name="Nielsen J."/>
            <person name="Heijne W.H.M."/>
            <person name="Klaassen P."/>
            <person name="Platt D."/>
            <person name="Paddon C.J."/>
            <person name="Koetter P."/>
            <person name="van Ham R.C."/>
            <person name="Reinders M.J.T."/>
            <person name="Pronk J.T."/>
            <person name="de Ridder D."/>
            <person name="Daran J.-M."/>
        </authorList>
    </citation>
    <scope>NUCLEOTIDE SEQUENCE</scope>
    <source>
        <strain evidence="2">CEN.PK113-7D</strain>
    </source>
</reference>
<feature type="compositionally biased region" description="Low complexity" evidence="1">
    <location>
        <begin position="111"/>
        <end position="125"/>
    </location>
</feature>
<dbReference type="Proteomes" id="UP000013192">
    <property type="component" value="Chromosome XIII"/>
</dbReference>
<feature type="region of interest" description="Disordered" evidence="1">
    <location>
        <begin position="1"/>
        <end position="125"/>
    </location>
</feature>
<gene>
    <name evidence="2" type="ORF">CENPK1137D_90</name>
</gene>
<dbReference type="EMBL" id="CM001534">
    <property type="protein sequence ID" value="EIW08320.1"/>
    <property type="molecule type" value="Genomic_DNA"/>
</dbReference>
<protein>
    <submittedName>
        <fullName evidence="2">Dat1p</fullName>
    </submittedName>
</protein>
<organism evidence="2">
    <name type="scientific">Saccharomyces cerevisiae (strain CEN.PK113-7D)</name>
    <name type="common">Baker's yeast</name>
    <dbReference type="NCBI Taxonomy" id="889517"/>
    <lineage>
        <taxon>Eukaryota</taxon>
        <taxon>Fungi</taxon>
        <taxon>Dikarya</taxon>
        <taxon>Ascomycota</taxon>
        <taxon>Saccharomycotina</taxon>
        <taxon>Saccharomycetes</taxon>
        <taxon>Saccharomycetales</taxon>
        <taxon>Saccharomycetaceae</taxon>
        <taxon>Saccharomyces</taxon>
    </lineage>
</organism>
<accession>N1P5F3</accession>
<dbReference type="HOGENOM" id="CLU_1134320_0_0_1"/>
<evidence type="ECO:0000256" key="1">
    <source>
        <dbReference type="SAM" id="MobiDB-lite"/>
    </source>
</evidence>
<feature type="compositionally biased region" description="Basic and acidic residues" evidence="1">
    <location>
        <begin position="51"/>
        <end position="71"/>
    </location>
</feature>
<name>N1P5F3_YEASC</name>
<proteinExistence type="predicted"/>